<evidence type="ECO:0000313" key="3">
    <source>
        <dbReference type="Proteomes" id="UP001456524"/>
    </source>
</evidence>
<evidence type="ECO:0000313" key="2">
    <source>
        <dbReference type="EMBL" id="KAK8169386.1"/>
    </source>
</evidence>
<reference evidence="2 3" key="1">
    <citation type="journal article" date="2022" name="G3 (Bethesda)">
        <title>Enemy or ally: a genomic approach to elucidate the lifestyle of Phyllosticta citrichinaensis.</title>
        <authorList>
            <person name="Buijs V.A."/>
            <person name="Groenewald J.Z."/>
            <person name="Haridas S."/>
            <person name="LaButti K.M."/>
            <person name="Lipzen A."/>
            <person name="Martin F.M."/>
            <person name="Barry K."/>
            <person name="Grigoriev I.V."/>
            <person name="Crous P.W."/>
            <person name="Seidl M.F."/>
        </authorList>
    </citation>
    <scope>NUCLEOTIDE SEQUENCE [LARGE SCALE GENOMIC DNA]</scope>
    <source>
        <strain evidence="2 3">CBS 129764</strain>
    </source>
</reference>
<feature type="compositionally biased region" description="Basic and acidic residues" evidence="1">
    <location>
        <begin position="510"/>
        <end position="520"/>
    </location>
</feature>
<gene>
    <name evidence="2" type="ORF">IWX90DRAFT_485342</name>
</gene>
<feature type="compositionally biased region" description="Acidic residues" evidence="1">
    <location>
        <begin position="432"/>
        <end position="443"/>
    </location>
</feature>
<keyword evidence="3" id="KW-1185">Reference proteome</keyword>
<comment type="caution">
    <text evidence="2">The sequence shown here is derived from an EMBL/GenBank/DDBJ whole genome shotgun (WGS) entry which is preliminary data.</text>
</comment>
<feature type="compositionally biased region" description="Polar residues" evidence="1">
    <location>
        <begin position="342"/>
        <end position="361"/>
    </location>
</feature>
<evidence type="ECO:0000256" key="1">
    <source>
        <dbReference type="SAM" id="MobiDB-lite"/>
    </source>
</evidence>
<feature type="compositionally biased region" description="Acidic residues" evidence="1">
    <location>
        <begin position="496"/>
        <end position="509"/>
    </location>
</feature>
<feature type="region of interest" description="Disordered" evidence="1">
    <location>
        <begin position="340"/>
        <end position="540"/>
    </location>
</feature>
<protein>
    <submittedName>
        <fullName evidence="2">Uncharacterized protein</fullName>
    </submittedName>
</protein>
<feature type="compositionally biased region" description="Polar residues" evidence="1">
    <location>
        <begin position="1"/>
        <end position="11"/>
    </location>
</feature>
<accession>A0ABR1XVH8</accession>
<name>A0ABR1XVH8_9PEZI</name>
<sequence>MEAPRSPSSVYSRDEDGIPIEASNNAPVTTPARPSLAESSFNSLLLDRMSLQSPRAEGKMSAIASLANRLLFTDGFQQEIIRALRLVHVELRVTLAQGVRPENINKIQRHSAAVSDILALWTRSNQNISGEVVSVSIKNLPTTLQEAVPFKEKMLRLPTINGCELNFAAAHRLHIYFVDCVASPFQSTRGLMHDLPRIAAAAQSIQSCFHMVQDRFEDVAFSAEQLSRDTVKAWQHVAQIRAEIEAEEDKRRQEEKEDKSSRSKRPFKSLFSKFRGHAKKDSDDTTKASEDDHNSDLPNPRLSLGLLEAGKRPRLAVFPPAPLHVLEQQQKDVLRHHENVRRQSQLSQRETIRVVSNQSQARLPESHESKHDSHAVLQSPRQTEARQPAYEPTVNRDSTNEENGRRDQECYKDDHESVPNRKRIVDQRLESEADQDGELEELSQLEQEILEASVPDHLSQPDSNEDPEAARSWWRKRALQALETGGDVGEQGGDSAGEEEDQEEELTEEELAKRREEAKAKALAMLEGEGDDQGGNDAGPVAYDFSKLSFGPDEMERLGRQL</sequence>
<feature type="compositionally biased region" description="Basic and acidic residues" evidence="1">
    <location>
        <begin position="364"/>
        <end position="374"/>
    </location>
</feature>
<feature type="compositionally biased region" description="Basic and acidic residues" evidence="1">
    <location>
        <begin position="279"/>
        <end position="295"/>
    </location>
</feature>
<feature type="region of interest" description="Disordered" evidence="1">
    <location>
        <begin position="1"/>
        <end position="34"/>
    </location>
</feature>
<organism evidence="2 3">
    <name type="scientific">Phyllosticta citrichinensis</name>
    <dbReference type="NCBI Taxonomy" id="1130410"/>
    <lineage>
        <taxon>Eukaryota</taxon>
        <taxon>Fungi</taxon>
        <taxon>Dikarya</taxon>
        <taxon>Ascomycota</taxon>
        <taxon>Pezizomycotina</taxon>
        <taxon>Dothideomycetes</taxon>
        <taxon>Dothideomycetes incertae sedis</taxon>
        <taxon>Botryosphaeriales</taxon>
        <taxon>Phyllostictaceae</taxon>
        <taxon>Phyllosticta</taxon>
    </lineage>
</organism>
<dbReference type="Proteomes" id="UP001456524">
    <property type="component" value="Unassembled WGS sequence"/>
</dbReference>
<proteinExistence type="predicted"/>
<feature type="compositionally biased region" description="Gly residues" evidence="1">
    <location>
        <begin position="486"/>
        <end position="495"/>
    </location>
</feature>
<feature type="compositionally biased region" description="Basic and acidic residues" evidence="1">
    <location>
        <begin position="398"/>
        <end position="431"/>
    </location>
</feature>
<feature type="compositionally biased region" description="Basic and acidic residues" evidence="1">
    <location>
        <begin position="245"/>
        <end position="261"/>
    </location>
</feature>
<feature type="region of interest" description="Disordered" evidence="1">
    <location>
        <begin position="245"/>
        <end position="303"/>
    </location>
</feature>
<dbReference type="EMBL" id="JBBWUH010000004">
    <property type="protein sequence ID" value="KAK8169386.1"/>
    <property type="molecule type" value="Genomic_DNA"/>
</dbReference>